<keyword evidence="4 6" id="KW-1133">Transmembrane helix</keyword>
<reference evidence="9" key="1">
    <citation type="submission" date="2022-11" db="UniProtKB">
        <authorList>
            <consortium name="WormBaseParasite"/>
        </authorList>
    </citation>
    <scope>IDENTIFICATION</scope>
</reference>
<feature type="transmembrane region" description="Helical" evidence="6">
    <location>
        <begin position="219"/>
        <end position="237"/>
    </location>
</feature>
<proteinExistence type="inferred from homology"/>
<accession>A0A915F018</accession>
<comment type="similarity">
    <text evidence="6">Belongs to the dicarboxylate/amino acid:cation symporter (DAACS) (TC 2.A.23) family.</text>
</comment>
<dbReference type="Proteomes" id="UP000887562">
    <property type="component" value="Unplaced"/>
</dbReference>
<evidence type="ECO:0000256" key="7">
    <source>
        <dbReference type="SAM" id="MobiDB-lite"/>
    </source>
</evidence>
<evidence type="ECO:0000313" key="8">
    <source>
        <dbReference type="Proteomes" id="UP000887562"/>
    </source>
</evidence>
<sequence>MSLGMGHSNIMSSKDIPFSEDDSEFEKPQVETPTGCKASCAKILKDNLFMILILVGVAVGFGLGFGLRAATKSSIAEQWINLIGTLYINVLDLTILPLIASNLIIVISNINPKEQGLTSVITLAFIIGMNILASAIGTITSVIIKPGTGITKLENATNEDDPNLRATASDVFADLLLNIFPDNIVAMCIQQTKTYYEYKAGTNKTEKVRIVGTASSKDLIGILMVSIAFGLAAKAAGNKGKAFLDFFQSLCEVTLKLVRVFLLLTPGGVCFMIAAAIMGVEDVAGTFSKVGLFVVTVTAGTAVLFILILLLYFVTTMRNPFKFLPRTIKAWFISFATTSPIVSLPEMFQGCDEFDIRPEISRFFCPIATTMKSDGPAIFISSACMFVAQLELNTVPPTTVVVIWLLTSVSVMAIPHVPSASILIAMTILNSAGVPTRSTVYLYAIDWLLDRFRAGIATTVTMYGAAILHAYDQRKSAKEDHDFIDESDQPSAQGDRIRAGLNTITTMYGAAMLHSRNFAKSNEPPPFSEVGGTTEA</sequence>
<dbReference type="GO" id="GO:0015175">
    <property type="term" value="F:neutral L-amino acid transmembrane transporter activity"/>
    <property type="evidence" value="ECO:0007669"/>
    <property type="project" value="TreeGrafter"/>
</dbReference>
<feature type="transmembrane region" description="Helical" evidence="6">
    <location>
        <begin position="79"/>
        <end position="100"/>
    </location>
</feature>
<dbReference type="SUPFAM" id="SSF118215">
    <property type="entry name" value="Proton glutamate symport protein"/>
    <property type="match status" value="1"/>
</dbReference>
<evidence type="ECO:0000256" key="1">
    <source>
        <dbReference type="ARBA" id="ARBA00004141"/>
    </source>
</evidence>
<dbReference type="Pfam" id="PF00375">
    <property type="entry name" value="SDF"/>
    <property type="match status" value="1"/>
</dbReference>
<evidence type="ECO:0000256" key="6">
    <source>
        <dbReference type="RuleBase" id="RU361216"/>
    </source>
</evidence>
<feature type="transmembrane region" description="Helical" evidence="6">
    <location>
        <begin position="257"/>
        <end position="278"/>
    </location>
</feature>
<dbReference type="GO" id="GO:0005313">
    <property type="term" value="F:L-glutamate transmembrane transporter activity"/>
    <property type="evidence" value="ECO:0007669"/>
    <property type="project" value="TreeGrafter"/>
</dbReference>
<evidence type="ECO:0000313" key="9">
    <source>
        <dbReference type="WBParaSite" id="maker-E.canG7_contigs_7901-snap-gene-0.7-mRNA-1"/>
    </source>
</evidence>
<dbReference type="GO" id="GO:0005886">
    <property type="term" value="C:plasma membrane"/>
    <property type="evidence" value="ECO:0007669"/>
    <property type="project" value="TreeGrafter"/>
</dbReference>
<evidence type="ECO:0000256" key="3">
    <source>
        <dbReference type="ARBA" id="ARBA00022692"/>
    </source>
</evidence>
<evidence type="ECO:0000256" key="5">
    <source>
        <dbReference type="ARBA" id="ARBA00023136"/>
    </source>
</evidence>
<evidence type="ECO:0000256" key="4">
    <source>
        <dbReference type="ARBA" id="ARBA00022989"/>
    </source>
</evidence>
<keyword evidence="8" id="KW-1185">Reference proteome</keyword>
<dbReference type="InterPro" id="IPR001991">
    <property type="entry name" value="Na-dicarboxylate_symporter"/>
</dbReference>
<dbReference type="WBParaSite" id="maker-E.canG7_contigs_7901-snap-gene-0.7-mRNA-1">
    <property type="protein sequence ID" value="maker-E.canG7_contigs_7901-snap-gene-0.7-mRNA-1"/>
    <property type="gene ID" value="EcG7_08386"/>
</dbReference>
<protein>
    <recommendedName>
        <fullName evidence="6">Amino acid transporter</fullName>
    </recommendedName>
</protein>
<dbReference type="PRINTS" id="PR00173">
    <property type="entry name" value="EDTRNSPORT"/>
</dbReference>
<feature type="transmembrane region" description="Helical" evidence="6">
    <location>
        <begin position="48"/>
        <end position="67"/>
    </location>
</feature>
<dbReference type="GO" id="GO:0015501">
    <property type="term" value="F:glutamate:sodium symporter activity"/>
    <property type="evidence" value="ECO:0007669"/>
    <property type="project" value="TreeGrafter"/>
</dbReference>
<feature type="transmembrane region" description="Helical" evidence="6">
    <location>
        <begin position="120"/>
        <end position="144"/>
    </location>
</feature>
<dbReference type="PANTHER" id="PTHR11958:SF63">
    <property type="entry name" value="AMINO ACID TRANSPORTER"/>
    <property type="match status" value="1"/>
</dbReference>
<dbReference type="AlphaFoldDB" id="A0A915F018"/>
<keyword evidence="6" id="KW-0769">Symport</keyword>
<dbReference type="InterPro" id="IPR036458">
    <property type="entry name" value="Na:dicarbo_symporter_sf"/>
</dbReference>
<name>A0A915F018_9CEST</name>
<dbReference type="Gene3D" id="1.10.3860.10">
    <property type="entry name" value="Sodium:dicarboxylate symporter"/>
    <property type="match status" value="1"/>
</dbReference>
<keyword evidence="3 6" id="KW-0812">Transmembrane</keyword>
<organism evidence="8 9">
    <name type="scientific">Echinococcus canadensis</name>
    <dbReference type="NCBI Taxonomy" id="519352"/>
    <lineage>
        <taxon>Eukaryota</taxon>
        <taxon>Metazoa</taxon>
        <taxon>Spiralia</taxon>
        <taxon>Lophotrochozoa</taxon>
        <taxon>Platyhelminthes</taxon>
        <taxon>Cestoda</taxon>
        <taxon>Eucestoda</taxon>
        <taxon>Cyclophyllidea</taxon>
        <taxon>Taeniidae</taxon>
        <taxon>Echinococcus</taxon>
        <taxon>Echinococcus canadensis group</taxon>
    </lineage>
</organism>
<evidence type="ECO:0000256" key="2">
    <source>
        <dbReference type="ARBA" id="ARBA00022448"/>
    </source>
</evidence>
<feature type="region of interest" description="Disordered" evidence="7">
    <location>
        <begin position="1"/>
        <end position="20"/>
    </location>
</feature>
<feature type="transmembrane region" description="Helical" evidence="6">
    <location>
        <begin position="290"/>
        <end position="314"/>
    </location>
</feature>
<dbReference type="InterPro" id="IPR050746">
    <property type="entry name" value="DAACS"/>
</dbReference>
<comment type="subcellular location">
    <subcellularLocation>
        <location evidence="1 6">Membrane</location>
        <topology evidence="1 6">Multi-pass membrane protein</topology>
    </subcellularLocation>
</comment>
<keyword evidence="2 6" id="KW-0813">Transport</keyword>
<keyword evidence="5 6" id="KW-0472">Membrane</keyword>
<dbReference type="PANTHER" id="PTHR11958">
    <property type="entry name" value="SODIUM/DICARBOXYLATE SYMPORTER-RELATED"/>
    <property type="match status" value="1"/>
</dbReference>